<dbReference type="HOGENOM" id="CLU_013325_10_1_9"/>
<dbReference type="GO" id="GO:0004792">
    <property type="term" value="F:thiosulfate-cyanide sulfurtransferase activity"/>
    <property type="evidence" value="ECO:0007669"/>
    <property type="project" value="TreeGrafter"/>
</dbReference>
<dbReference type="OrthoDB" id="9804286at2"/>
<feature type="transmembrane region" description="Helical" evidence="2">
    <location>
        <begin position="21"/>
        <end position="43"/>
    </location>
</feature>
<dbReference type="FunFam" id="3.40.50.720:FF:000080">
    <property type="entry name" value="Thiazole biosynthesis adenylyltransferase ThiF"/>
    <property type="match status" value="1"/>
</dbReference>
<dbReference type="PANTHER" id="PTHR10953:SF102">
    <property type="entry name" value="ADENYLYLTRANSFERASE AND SULFURTRANSFERASE MOCS3"/>
    <property type="match status" value="1"/>
</dbReference>
<keyword evidence="5" id="KW-1185">Reference proteome</keyword>
<dbReference type="Pfam" id="PF00899">
    <property type="entry name" value="ThiF"/>
    <property type="match status" value="1"/>
</dbReference>
<dbReference type="AlphaFoldDB" id="A0A060M218"/>
<evidence type="ECO:0000313" key="5">
    <source>
        <dbReference type="Proteomes" id="UP000027142"/>
    </source>
</evidence>
<keyword evidence="4" id="KW-0808">Transferase</keyword>
<keyword evidence="4" id="KW-0548">Nucleotidyltransferase</keyword>
<keyword evidence="2" id="KW-0812">Transmembrane</keyword>
<dbReference type="SUPFAM" id="SSF69572">
    <property type="entry name" value="Activating enzymes of the ubiquitin-like proteins"/>
    <property type="match status" value="1"/>
</dbReference>
<dbReference type="eggNOG" id="COG0476">
    <property type="taxonomic scope" value="Bacteria"/>
</dbReference>
<dbReference type="PANTHER" id="PTHR10953">
    <property type="entry name" value="UBIQUITIN-ACTIVATING ENZYME E1"/>
    <property type="match status" value="1"/>
</dbReference>
<dbReference type="InterPro" id="IPR045886">
    <property type="entry name" value="ThiF/MoeB/HesA"/>
</dbReference>
<comment type="similarity">
    <text evidence="1">Belongs to the HesA/MoeB/ThiF family.</text>
</comment>
<name>A0A060M218_9BACI</name>
<dbReference type="GO" id="GO:0016779">
    <property type="term" value="F:nucleotidyltransferase activity"/>
    <property type="evidence" value="ECO:0007669"/>
    <property type="project" value="UniProtKB-KW"/>
</dbReference>
<dbReference type="RefSeq" id="WP_038479030.1">
    <property type="nucleotide sequence ID" value="NZ_CP003923.1"/>
</dbReference>
<evidence type="ECO:0000256" key="2">
    <source>
        <dbReference type="SAM" id="Phobius"/>
    </source>
</evidence>
<dbReference type="EMBL" id="CP003923">
    <property type="protein sequence ID" value="AIC94109.1"/>
    <property type="molecule type" value="Genomic_DNA"/>
</dbReference>
<dbReference type="STRING" id="1246626.BleG1_1531"/>
<dbReference type="Gene3D" id="3.40.50.720">
    <property type="entry name" value="NAD(P)-binding Rossmann-like Domain"/>
    <property type="match status" value="1"/>
</dbReference>
<dbReference type="CDD" id="cd00757">
    <property type="entry name" value="ThiF_MoeB_HesA_family"/>
    <property type="match status" value="1"/>
</dbReference>
<proteinExistence type="inferred from homology"/>
<dbReference type="GO" id="GO:0008641">
    <property type="term" value="F:ubiquitin-like modifier activating enzyme activity"/>
    <property type="evidence" value="ECO:0007669"/>
    <property type="project" value="InterPro"/>
</dbReference>
<evidence type="ECO:0000313" key="4">
    <source>
        <dbReference type="EMBL" id="AIC94109.1"/>
    </source>
</evidence>
<keyword evidence="2" id="KW-0472">Membrane</keyword>
<evidence type="ECO:0000259" key="3">
    <source>
        <dbReference type="Pfam" id="PF00899"/>
    </source>
</evidence>
<evidence type="ECO:0000256" key="1">
    <source>
        <dbReference type="ARBA" id="ARBA00009919"/>
    </source>
</evidence>
<sequence>MERYSRQVLFNGIGEEGQTKLLHSSVLIVGLGALGTVIANHLARAGVGSLRLVDRDFVEMSNLQRQMLFTEEDAHQLVPKAIAAKRALEKVNSDIHIEAFVEDVSVESIERLMDGIDVVLDGTDNFETRFLLNDACFKWKVPFSYGGAVRTRGMGAFFIPDETPCLRCFIESGGTAGETCDTVGVLAPIIDIVASLQVIEAMKYLVGAGEKQRSTLESFDIWANTHQSISFSQNRPNCPTCEKAEFPALNERSHSQTTLCGRESIQITSSAPFDLNHMAKQLEAVAQVKVTPFLIRAAINETETIVVFPDGRVLIQGVDDHTRAKTIYSKYIGN</sequence>
<keyword evidence="2" id="KW-1133">Transmembrane helix</keyword>
<dbReference type="Proteomes" id="UP000027142">
    <property type="component" value="Chromosome"/>
</dbReference>
<feature type="domain" description="THIF-type NAD/FAD binding fold" evidence="3">
    <location>
        <begin position="4"/>
        <end position="239"/>
    </location>
</feature>
<dbReference type="GO" id="GO:0008146">
    <property type="term" value="F:sulfotransferase activity"/>
    <property type="evidence" value="ECO:0007669"/>
    <property type="project" value="TreeGrafter"/>
</dbReference>
<reference evidence="4 5" key="1">
    <citation type="journal article" date="2014" name="Gene">
        <title>A comparative genomic analysis of the alkalitolerant soil bacterium Bacillus lehensis G1.</title>
        <authorList>
            <person name="Noor Y.M."/>
            <person name="Samsulrizal N.H."/>
            <person name="Jema'on N.A."/>
            <person name="Low K.O."/>
            <person name="Ramli A.N."/>
            <person name="Alias N.I."/>
            <person name="Damis S.I."/>
            <person name="Fuzi S.F."/>
            <person name="Isa M.N."/>
            <person name="Murad A.M."/>
            <person name="Raih M.F."/>
            <person name="Bakar F.D."/>
            <person name="Najimudin N."/>
            <person name="Mahadi N.M."/>
            <person name="Illias R.M."/>
        </authorList>
    </citation>
    <scope>NUCLEOTIDE SEQUENCE [LARGE SCALE GENOMIC DNA]</scope>
    <source>
        <strain evidence="4 5">G1</strain>
    </source>
</reference>
<protein>
    <submittedName>
        <fullName evidence="4">Sulfur carrier protein moaD adenylyltransferase</fullName>
    </submittedName>
</protein>
<dbReference type="InterPro" id="IPR000594">
    <property type="entry name" value="ThiF_NAD_FAD-bd"/>
</dbReference>
<organism evidence="4 5">
    <name type="scientific">Shouchella lehensis G1</name>
    <dbReference type="NCBI Taxonomy" id="1246626"/>
    <lineage>
        <taxon>Bacteria</taxon>
        <taxon>Bacillati</taxon>
        <taxon>Bacillota</taxon>
        <taxon>Bacilli</taxon>
        <taxon>Bacillales</taxon>
        <taxon>Bacillaceae</taxon>
        <taxon>Shouchella</taxon>
    </lineage>
</organism>
<dbReference type="PATRIC" id="fig|1246626.3.peg.1517"/>
<dbReference type="KEGG" id="ble:BleG1_1531"/>
<dbReference type="GO" id="GO:0005829">
    <property type="term" value="C:cytosol"/>
    <property type="evidence" value="ECO:0007669"/>
    <property type="project" value="TreeGrafter"/>
</dbReference>
<dbReference type="InterPro" id="IPR035985">
    <property type="entry name" value="Ubiquitin-activating_enz"/>
</dbReference>
<accession>A0A060M218</accession>
<gene>
    <name evidence="4" type="ORF">BleG1_1531</name>
</gene>
<dbReference type="PRINTS" id="PR00420">
    <property type="entry name" value="RNGMNOXGNASE"/>
</dbReference>